<feature type="compositionally biased region" description="Basic and acidic residues" evidence="1">
    <location>
        <begin position="69"/>
        <end position="80"/>
    </location>
</feature>
<evidence type="ECO:0000256" key="1">
    <source>
        <dbReference type="SAM" id="MobiDB-lite"/>
    </source>
</evidence>
<dbReference type="Proteomes" id="UP000824469">
    <property type="component" value="Unassembled WGS sequence"/>
</dbReference>
<keyword evidence="3" id="KW-1185">Reference proteome</keyword>
<organism evidence="2 3">
    <name type="scientific">Taxus chinensis</name>
    <name type="common">Chinese yew</name>
    <name type="synonym">Taxus wallichiana var. chinensis</name>
    <dbReference type="NCBI Taxonomy" id="29808"/>
    <lineage>
        <taxon>Eukaryota</taxon>
        <taxon>Viridiplantae</taxon>
        <taxon>Streptophyta</taxon>
        <taxon>Embryophyta</taxon>
        <taxon>Tracheophyta</taxon>
        <taxon>Spermatophyta</taxon>
        <taxon>Pinopsida</taxon>
        <taxon>Pinidae</taxon>
        <taxon>Conifers II</taxon>
        <taxon>Cupressales</taxon>
        <taxon>Taxaceae</taxon>
        <taxon>Taxus</taxon>
    </lineage>
</organism>
<comment type="caution">
    <text evidence="2">The sequence shown here is derived from an EMBL/GenBank/DDBJ whole genome shotgun (WGS) entry which is preliminary data.</text>
</comment>
<evidence type="ECO:0000313" key="2">
    <source>
        <dbReference type="EMBL" id="KAH9323633.1"/>
    </source>
</evidence>
<feature type="region of interest" description="Disordered" evidence="1">
    <location>
        <begin position="55"/>
        <end position="80"/>
    </location>
</feature>
<sequence>SISSGASSPNSPDLFAASPWPPLSQLVENFPFFGSEQLISEAMLGLATLYPDSLGSEPVNSPQVAAKTVDMDKDANQPLE</sequence>
<accession>A0AA38GKJ3</accession>
<feature type="non-terminal residue" evidence="2">
    <location>
        <position position="80"/>
    </location>
</feature>
<feature type="non-terminal residue" evidence="2">
    <location>
        <position position="1"/>
    </location>
</feature>
<reference evidence="2 3" key="1">
    <citation type="journal article" date="2021" name="Nat. Plants">
        <title>The Taxus genome provides insights into paclitaxel biosynthesis.</title>
        <authorList>
            <person name="Xiong X."/>
            <person name="Gou J."/>
            <person name="Liao Q."/>
            <person name="Li Y."/>
            <person name="Zhou Q."/>
            <person name="Bi G."/>
            <person name="Li C."/>
            <person name="Du R."/>
            <person name="Wang X."/>
            <person name="Sun T."/>
            <person name="Guo L."/>
            <person name="Liang H."/>
            <person name="Lu P."/>
            <person name="Wu Y."/>
            <person name="Zhang Z."/>
            <person name="Ro D.K."/>
            <person name="Shang Y."/>
            <person name="Huang S."/>
            <person name="Yan J."/>
        </authorList>
    </citation>
    <scope>NUCLEOTIDE SEQUENCE [LARGE SCALE GENOMIC DNA]</scope>
    <source>
        <strain evidence="2">Ta-2019</strain>
    </source>
</reference>
<dbReference type="AlphaFoldDB" id="A0AA38GKJ3"/>
<dbReference type="EMBL" id="JAHRHJ020000003">
    <property type="protein sequence ID" value="KAH9323633.1"/>
    <property type="molecule type" value="Genomic_DNA"/>
</dbReference>
<protein>
    <submittedName>
        <fullName evidence="2">Uncharacterized protein</fullName>
    </submittedName>
</protein>
<name>A0AA38GKJ3_TAXCH</name>
<evidence type="ECO:0000313" key="3">
    <source>
        <dbReference type="Proteomes" id="UP000824469"/>
    </source>
</evidence>
<proteinExistence type="predicted"/>
<gene>
    <name evidence="2" type="ORF">KI387_018272</name>
</gene>